<keyword evidence="2" id="KW-1185">Reference proteome</keyword>
<organism evidence="1 2">
    <name type="scientific">Thiothrix caldifontis</name>
    <dbReference type="NCBI Taxonomy" id="525918"/>
    <lineage>
        <taxon>Bacteria</taxon>
        <taxon>Pseudomonadati</taxon>
        <taxon>Pseudomonadota</taxon>
        <taxon>Gammaproteobacteria</taxon>
        <taxon>Thiotrichales</taxon>
        <taxon>Thiotrichaceae</taxon>
        <taxon>Thiothrix</taxon>
    </lineage>
</organism>
<dbReference type="RefSeq" id="WP_093068449.1">
    <property type="nucleotide sequence ID" value="NZ_FNQP01000011.1"/>
</dbReference>
<protein>
    <submittedName>
        <fullName evidence="1">Uncharacterized protein</fullName>
    </submittedName>
</protein>
<dbReference type="OrthoDB" id="5937513at2"/>
<evidence type="ECO:0000313" key="1">
    <source>
        <dbReference type="EMBL" id="SEA66551.1"/>
    </source>
</evidence>
<name>A0A1H4D1T8_9GAMM</name>
<reference evidence="1 2" key="1">
    <citation type="submission" date="2016-10" db="EMBL/GenBank/DDBJ databases">
        <authorList>
            <person name="de Groot N.N."/>
        </authorList>
    </citation>
    <scope>NUCLEOTIDE SEQUENCE [LARGE SCALE GENOMIC DNA]</scope>
    <source>
        <strain evidence="1 2">DSM 21228</strain>
    </source>
</reference>
<dbReference type="Proteomes" id="UP000199397">
    <property type="component" value="Unassembled WGS sequence"/>
</dbReference>
<dbReference type="EMBL" id="FNQP01000011">
    <property type="protein sequence ID" value="SEA66551.1"/>
    <property type="molecule type" value="Genomic_DNA"/>
</dbReference>
<accession>A0A1H4D1T8</accession>
<proteinExistence type="predicted"/>
<dbReference type="STRING" id="525918.SAMN05660964_02118"/>
<gene>
    <name evidence="1" type="ORF">SAMN05660964_02118</name>
</gene>
<dbReference type="AlphaFoldDB" id="A0A1H4D1T8"/>
<sequence>MDLHHVIDIARPALSDYLLKYLRSRVNILIVVDNEISLSPGANAFGIERVIRLLRDTSVGCMHFQVDVGVRSNVPFSVVASPVGTAAKYLGFRFDSTLPAGGRVIDAYDEVWCFGFKPDNFGGSDANITAPGALPASNAELAVLTTWMNNRKGGVFATGDHDYLGASMCHRIPRVGTMRAWTNAQGVPPIGTALRIDTNRPANAAEMAGTETIEFDRQSDAVPQPIQWKAWLSFSSSPWHIRKRPHPVLCHPTLGPIDVMPDHAHEGVVFDHVPQPDVGLAAITLGNNYNFGAGVTGAEYPAAGGVQPLPMVIAHGTTLADPPLQHAKGDSPAKRFAMINVYDGHRANVGRVATDSTWHHWMNINITQIEAAGGANWEKIKRYYLNLAVWLAPPEIPRHCFFFHTLESLYSYPGIEEFHPKVNLLDAGLVFRKRLIGLYGSCWVTQFVFDWLGLLDLKLRERLIERYLLLPMPNRPIPPRPDPCLSCPPPEMFEAVVLGGAIRATSAALFANGGSLEAGLKLMLEMKPERLEKHLLEGTTEGLKQLQALSSKSCEETRHLFG</sequence>
<evidence type="ECO:0000313" key="2">
    <source>
        <dbReference type="Proteomes" id="UP000199397"/>
    </source>
</evidence>